<comment type="caution">
    <text evidence="7">The sequence shown here is derived from an EMBL/GenBank/DDBJ whole genome shotgun (WGS) entry which is preliminary data.</text>
</comment>
<dbReference type="GO" id="GO:0016020">
    <property type="term" value="C:membrane"/>
    <property type="evidence" value="ECO:0007669"/>
    <property type="project" value="UniProtKB-SubCell"/>
</dbReference>
<feature type="domain" description="O-antigen ligase-related" evidence="6">
    <location>
        <begin position="213"/>
        <end position="352"/>
    </location>
</feature>
<dbReference type="InterPro" id="IPR007016">
    <property type="entry name" value="O-antigen_ligase-rel_domated"/>
</dbReference>
<protein>
    <submittedName>
        <fullName evidence="7">O-antigen ligase family protein</fullName>
    </submittedName>
</protein>
<evidence type="ECO:0000256" key="3">
    <source>
        <dbReference type="ARBA" id="ARBA00022989"/>
    </source>
</evidence>
<feature type="transmembrane region" description="Helical" evidence="5">
    <location>
        <begin position="21"/>
        <end position="40"/>
    </location>
</feature>
<dbReference type="EMBL" id="DXAM01000105">
    <property type="protein sequence ID" value="HJA04708.1"/>
    <property type="molecule type" value="Genomic_DNA"/>
</dbReference>
<feature type="transmembrane region" description="Helical" evidence="5">
    <location>
        <begin position="46"/>
        <end position="64"/>
    </location>
</feature>
<evidence type="ECO:0000259" key="6">
    <source>
        <dbReference type="Pfam" id="PF04932"/>
    </source>
</evidence>
<dbReference type="PANTHER" id="PTHR37422">
    <property type="entry name" value="TEICHURONIC ACID BIOSYNTHESIS PROTEIN TUAE"/>
    <property type="match status" value="1"/>
</dbReference>
<feature type="transmembrane region" description="Helical" evidence="5">
    <location>
        <begin position="76"/>
        <end position="98"/>
    </location>
</feature>
<feature type="transmembrane region" description="Helical" evidence="5">
    <location>
        <begin position="230"/>
        <end position="247"/>
    </location>
</feature>
<comment type="subcellular location">
    <subcellularLocation>
        <location evidence="1">Membrane</location>
        <topology evidence="1">Multi-pass membrane protein</topology>
    </subcellularLocation>
</comment>
<evidence type="ECO:0000256" key="5">
    <source>
        <dbReference type="SAM" id="Phobius"/>
    </source>
</evidence>
<keyword evidence="7" id="KW-0436">Ligase</keyword>
<evidence type="ECO:0000313" key="7">
    <source>
        <dbReference type="EMBL" id="HJA04708.1"/>
    </source>
</evidence>
<gene>
    <name evidence="7" type="ORF">H9800_07570</name>
</gene>
<dbReference type="PANTHER" id="PTHR37422:SF13">
    <property type="entry name" value="LIPOPOLYSACCHARIDE BIOSYNTHESIS PROTEIN PA4999-RELATED"/>
    <property type="match status" value="1"/>
</dbReference>
<dbReference type="Proteomes" id="UP000824220">
    <property type="component" value="Unassembled WGS sequence"/>
</dbReference>
<evidence type="ECO:0000313" key="8">
    <source>
        <dbReference type="Proteomes" id="UP000824220"/>
    </source>
</evidence>
<keyword evidence="2 5" id="KW-0812">Transmembrane</keyword>
<evidence type="ECO:0000256" key="2">
    <source>
        <dbReference type="ARBA" id="ARBA00022692"/>
    </source>
</evidence>
<evidence type="ECO:0000256" key="1">
    <source>
        <dbReference type="ARBA" id="ARBA00004141"/>
    </source>
</evidence>
<sequence>LLPVAVWRRRSDLRDLRSPTTIWALLLAALAAWQVVSVLWSAKIGSAGYGVIFTVALLTAYLLARDVTERDAGGIPSAIAAASPFVIVSALIVVLFRISPTLEASYLLSPIARLFSEPDVALVTRSEIDIALDPLRSLGVFVDVSTAPGAAGGLLAGLFDSTTLTNFQNVLDPTKAGGVFLNGNTASLFFAVTACVSAWAMVKARHRVLHAVTVVASIAAIVATGSKTALLLLVGLPLLALLISFAVRRPRAGAITGSALVAVGAIGAGTVVALKPDVVGSGTMGDRFTLWRMVADAFPERFFLGFGFGNWRDYIVDQWNSYFPGVATQIWPPHNLVLQAWVDAGLVALVLTVAIVVLTLVASLRRIGDARRDPLFSARSVGAGLVFVALAWVLLHGMADTTFFAGDNHTLPFVALLSAVALTPTSKTGARGVEAPQRRR</sequence>
<reference evidence="7" key="2">
    <citation type="submission" date="2021-04" db="EMBL/GenBank/DDBJ databases">
        <authorList>
            <person name="Gilroy R."/>
        </authorList>
    </citation>
    <scope>NUCLEOTIDE SEQUENCE</scope>
    <source>
        <strain evidence="7">ChiHjej8B7-3636</strain>
    </source>
</reference>
<feature type="transmembrane region" description="Helical" evidence="5">
    <location>
        <begin position="411"/>
        <end position="430"/>
    </location>
</feature>
<feature type="transmembrane region" description="Helical" evidence="5">
    <location>
        <begin position="208"/>
        <end position="224"/>
    </location>
</feature>
<accession>A0A9D2H522</accession>
<dbReference type="GO" id="GO:0016874">
    <property type="term" value="F:ligase activity"/>
    <property type="evidence" value="ECO:0007669"/>
    <property type="project" value="UniProtKB-KW"/>
</dbReference>
<name>A0A9D2H522_9MICO</name>
<feature type="transmembrane region" description="Helical" evidence="5">
    <location>
        <begin position="376"/>
        <end position="399"/>
    </location>
</feature>
<organism evidence="7 8">
    <name type="scientific">Candidatus Microbacterium stercoravium</name>
    <dbReference type="NCBI Taxonomy" id="2838697"/>
    <lineage>
        <taxon>Bacteria</taxon>
        <taxon>Bacillati</taxon>
        <taxon>Actinomycetota</taxon>
        <taxon>Actinomycetes</taxon>
        <taxon>Micrococcales</taxon>
        <taxon>Microbacteriaceae</taxon>
        <taxon>Microbacterium</taxon>
    </lineage>
</organism>
<keyword evidence="4 5" id="KW-0472">Membrane</keyword>
<feature type="non-terminal residue" evidence="7">
    <location>
        <position position="1"/>
    </location>
</feature>
<keyword evidence="3 5" id="KW-1133">Transmembrane helix</keyword>
<dbReference type="Pfam" id="PF04932">
    <property type="entry name" value="Wzy_C"/>
    <property type="match status" value="1"/>
</dbReference>
<feature type="transmembrane region" description="Helical" evidence="5">
    <location>
        <begin position="254"/>
        <end position="274"/>
    </location>
</feature>
<evidence type="ECO:0000256" key="4">
    <source>
        <dbReference type="ARBA" id="ARBA00023136"/>
    </source>
</evidence>
<feature type="transmembrane region" description="Helical" evidence="5">
    <location>
        <begin position="179"/>
        <end position="201"/>
    </location>
</feature>
<feature type="transmembrane region" description="Helical" evidence="5">
    <location>
        <begin position="340"/>
        <end position="364"/>
    </location>
</feature>
<dbReference type="AlphaFoldDB" id="A0A9D2H522"/>
<proteinExistence type="predicted"/>
<reference evidence="7" key="1">
    <citation type="journal article" date="2021" name="PeerJ">
        <title>Extensive microbial diversity within the chicken gut microbiome revealed by metagenomics and culture.</title>
        <authorList>
            <person name="Gilroy R."/>
            <person name="Ravi A."/>
            <person name="Getino M."/>
            <person name="Pursley I."/>
            <person name="Horton D.L."/>
            <person name="Alikhan N.F."/>
            <person name="Baker D."/>
            <person name="Gharbi K."/>
            <person name="Hall N."/>
            <person name="Watson M."/>
            <person name="Adriaenssens E.M."/>
            <person name="Foster-Nyarko E."/>
            <person name="Jarju S."/>
            <person name="Secka A."/>
            <person name="Antonio M."/>
            <person name="Oren A."/>
            <person name="Chaudhuri R.R."/>
            <person name="La Ragione R."/>
            <person name="Hildebrand F."/>
            <person name="Pallen M.J."/>
        </authorList>
    </citation>
    <scope>NUCLEOTIDE SEQUENCE</scope>
    <source>
        <strain evidence="7">ChiHjej8B7-3636</strain>
    </source>
</reference>
<dbReference type="InterPro" id="IPR051533">
    <property type="entry name" value="WaaL-like"/>
</dbReference>